<dbReference type="EMBL" id="LQOJ01000019">
    <property type="protein sequence ID" value="ORV07564.1"/>
    <property type="molecule type" value="Genomic_DNA"/>
</dbReference>
<comment type="caution">
    <text evidence="1">The sequence shown here is derived from an EMBL/GenBank/DDBJ whole genome shotgun (WGS) entry which is preliminary data.</text>
</comment>
<organism evidence="1 2">
    <name type="scientific">Mycolicibacterium fallax</name>
    <name type="common">Mycobacterium fallax</name>
    <dbReference type="NCBI Taxonomy" id="1793"/>
    <lineage>
        <taxon>Bacteria</taxon>
        <taxon>Bacillati</taxon>
        <taxon>Actinomycetota</taxon>
        <taxon>Actinomycetes</taxon>
        <taxon>Mycobacteriales</taxon>
        <taxon>Mycobacteriaceae</taxon>
        <taxon>Mycolicibacterium</taxon>
    </lineage>
</organism>
<dbReference type="Proteomes" id="UP000193484">
    <property type="component" value="Unassembled WGS sequence"/>
</dbReference>
<reference evidence="1 2" key="1">
    <citation type="submission" date="2016-01" db="EMBL/GenBank/DDBJ databases">
        <title>The new phylogeny of the genus Mycobacterium.</title>
        <authorList>
            <person name="Tarcisio F."/>
            <person name="Conor M."/>
            <person name="Antonella G."/>
            <person name="Elisabetta G."/>
            <person name="Giulia F.S."/>
            <person name="Sara T."/>
            <person name="Anna F."/>
            <person name="Clotilde B."/>
            <person name="Roberto B."/>
            <person name="Veronica D.S."/>
            <person name="Fabio R."/>
            <person name="Monica P."/>
            <person name="Olivier J."/>
            <person name="Enrico T."/>
            <person name="Nicola S."/>
        </authorList>
    </citation>
    <scope>NUCLEOTIDE SEQUENCE [LARGE SCALE GENOMIC DNA]</scope>
    <source>
        <strain evidence="1 2">DSM 44179</strain>
    </source>
</reference>
<accession>A0A1X1RJ28</accession>
<dbReference type="RefSeq" id="WP_085093294.1">
    <property type="nucleotide sequence ID" value="NZ_AP022603.1"/>
</dbReference>
<gene>
    <name evidence="1" type="ORF">AWC04_03890</name>
</gene>
<evidence type="ECO:0000313" key="1">
    <source>
        <dbReference type="EMBL" id="ORV07564.1"/>
    </source>
</evidence>
<dbReference type="OrthoDB" id="4640629at2"/>
<dbReference type="AlphaFoldDB" id="A0A1X1RJ28"/>
<evidence type="ECO:0000313" key="2">
    <source>
        <dbReference type="Proteomes" id="UP000193484"/>
    </source>
</evidence>
<name>A0A1X1RJ28_MYCFA</name>
<dbReference type="STRING" id="1793.AWC04_03890"/>
<protein>
    <submittedName>
        <fullName evidence="1">Uncharacterized protein</fullName>
    </submittedName>
</protein>
<dbReference type="SUPFAM" id="SSF46955">
    <property type="entry name" value="Putative DNA-binding domain"/>
    <property type="match status" value="1"/>
</dbReference>
<dbReference type="InterPro" id="IPR041657">
    <property type="entry name" value="HTH_17"/>
</dbReference>
<dbReference type="Pfam" id="PF12728">
    <property type="entry name" value="HTH_17"/>
    <property type="match status" value="1"/>
</dbReference>
<sequence>MTELEKAIEDEVQRRLAERAQPAAPTVYTVDEAAAVLRVSRSTVYKMIGDGELTPTRVSRRVLIPGSEVERLLAPARGDRVSA</sequence>
<keyword evidence="2" id="KW-1185">Reference proteome</keyword>
<dbReference type="GO" id="GO:0003677">
    <property type="term" value="F:DNA binding"/>
    <property type="evidence" value="ECO:0007669"/>
    <property type="project" value="InterPro"/>
</dbReference>
<dbReference type="InterPro" id="IPR010093">
    <property type="entry name" value="SinI_DNA-bd"/>
</dbReference>
<proteinExistence type="predicted"/>
<dbReference type="NCBIfam" id="TIGR01764">
    <property type="entry name" value="excise"/>
    <property type="match status" value="1"/>
</dbReference>
<dbReference type="InterPro" id="IPR009061">
    <property type="entry name" value="DNA-bd_dom_put_sf"/>
</dbReference>